<feature type="domain" description="ANTAR" evidence="5">
    <location>
        <begin position="166"/>
        <end position="227"/>
    </location>
</feature>
<dbReference type="InterPro" id="IPR005561">
    <property type="entry name" value="ANTAR"/>
</dbReference>
<protein>
    <submittedName>
        <fullName evidence="6">ANTAR domain-containing protein</fullName>
    </submittedName>
</protein>
<dbReference type="OrthoDB" id="3683444at2"/>
<dbReference type="SMART" id="SM01012">
    <property type="entry name" value="ANTAR"/>
    <property type="match status" value="1"/>
</dbReference>
<dbReference type="GO" id="GO:0016301">
    <property type="term" value="F:kinase activity"/>
    <property type="evidence" value="ECO:0007669"/>
    <property type="project" value="UniProtKB-KW"/>
</dbReference>
<keyword evidence="7" id="KW-1185">Reference proteome</keyword>
<accession>A0A444PX45</accession>
<dbReference type="InterPro" id="IPR011006">
    <property type="entry name" value="CheY-like_superfamily"/>
</dbReference>
<dbReference type="RefSeq" id="WP_128493291.1">
    <property type="nucleotide sequence ID" value="NZ_RZNB01000001.1"/>
</dbReference>
<dbReference type="SUPFAM" id="SSF52172">
    <property type="entry name" value="CheY-like"/>
    <property type="match status" value="1"/>
</dbReference>
<evidence type="ECO:0000313" key="6">
    <source>
        <dbReference type="EMBL" id="RWZ52448.1"/>
    </source>
</evidence>
<dbReference type="SUPFAM" id="SSF55781">
    <property type="entry name" value="GAF domain-like"/>
    <property type="match status" value="1"/>
</dbReference>
<dbReference type="PIRSF" id="PIRSF036625">
    <property type="entry name" value="GAF_ANTAR"/>
    <property type="match status" value="1"/>
</dbReference>
<keyword evidence="3" id="KW-0805">Transcription regulation</keyword>
<evidence type="ECO:0000256" key="3">
    <source>
        <dbReference type="ARBA" id="ARBA00023015"/>
    </source>
</evidence>
<keyword evidence="4" id="KW-0804">Transcription</keyword>
<dbReference type="InterPro" id="IPR012074">
    <property type="entry name" value="GAF_ANTAR"/>
</dbReference>
<name>A0A444PX45_9MICO</name>
<evidence type="ECO:0000256" key="4">
    <source>
        <dbReference type="ARBA" id="ARBA00023163"/>
    </source>
</evidence>
<organism evidence="6 7">
    <name type="scientific">Labedella phragmitis</name>
    <dbReference type="NCBI Taxonomy" id="2498849"/>
    <lineage>
        <taxon>Bacteria</taxon>
        <taxon>Bacillati</taxon>
        <taxon>Actinomycetota</taxon>
        <taxon>Actinomycetes</taxon>
        <taxon>Micrococcales</taxon>
        <taxon>Microbacteriaceae</taxon>
        <taxon>Labedella</taxon>
    </lineage>
</organism>
<sequence length="233" mass="25060">MTDLIRAESVRVFVQLADALRSGHDVIDIMDILVQATVELTEADQAAVVLADQDGGLHVAASSSERSIDVEEAQIGTEEGPCLDCIRSGELVEVEDVAASAHRWPVFAPVALEAGVGSAVAVPMALGGRTIGGMNVFINHPGRMSAAAITFIQAMTQVAMMSVVVRRENDREVDQLQRALDSRLLIEQAKGFIAFQKSTTVESAFAALRDHARRNQARLTDVARAVVEREITI</sequence>
<dbReference type="Proteomes" id="UP000288547">
    <property type="component" value="Unassembled WGS sequence"/>
</dbReference>
<proteinExistence type="predicted"/>
<dbReference type="EMBL" id="RZNB01000001">
    <property type="protein sequence ID" value="RWZ52448.1"/>
    <property type="molecule type" value="Genomic_DNA"/>
</dbReference>
<evidence type="ECO:0000256" key="2">
    <source>
        <dbReference type="ARBA" id="ARBA00022777"/>
    </source>
</evidence>
<dbReference type="InterPro" id="IPR029016">
    <property type="entry name" value="GAF-like_dom_sf"/>
</dbReference>
<reference evidence="6 7" key="1">
    <citation type="submission" date="2018-12" db="EMBL/GenBank/DDBJ databases">
        <authorList>
            <person name="Li F."/>
        </authorList>
    </citation>
    <scope>NUCLEOTIDE SEQUENCE [LARGE SCALE GENOMIC DNA]</scope>
    <source>
        <strain evidence="6 7">11W25H-1</strain>
    </source>
</reference>
<keyword evidence="2" id="KW-0418">Kinase</keyword>
<gene>
    <name evidence="6" type="ORF">ELQ90_00320</name>
</gene>
<evidence type="ECO:0000259" key="5">
    <source>
        <dbReference type="PROSITE" id="PS50921"/>
    </source>
</evidence>
<dbReference type="Pfam" id="PF03861">
    <property type="entry name" value="ANTAR"/>
    <property type="match status" value="1"/>
</dbReference>
<comment type="caution">
    <text evidence="6">The sequence shown here is derived from an EMBL/GenBank/DDBJ whole genome shotgun (WGS) entry which is preliminary data.</text>
</comment>
<dbReference type="InterPro" id="IPR036388">
    <property type="entry name" value="WH-like_DNA-bd_sf"/>
</dbReference>
<dbReference type="Gene3D" id="1.10.10.10">
    <property type="entry name" value="Winged helix-like DNA-binding domain superfamily/Winged helix DNA-binding domain"/>
    <property type="match status" value="1"/>
</dbReference>
<dbReference type="PROSITE" id="PS50921">
    <property type="entry name" value="ANTAR"/>
    <property type="match status" value="1"/>
</dbReference>
<dbReference type="InterPro" id="IPR003018">
    <property type="entry name" value="GAF"/>
</dbReference>
<dbReference type="Pfam" id="PF13185">
    <property type="entry name" value="GAF_2"/>
    <property type="match status" value="1"/>
</dbReference>
<evidence type="ECO:0000256" key="1">
    <source>
        <dbReference type="ARBA" id="ARBA00022679"/>
    </source>
</evidence>
<keyword evidence="1" id="KW-0808">Transferase</keyword>
<dbReference type="GO" id="GO:0003723">
    <property type="term" value="F:RNA binding"/>
    <property type="evidence" value="ECO:0007669"/>
    <property type="project" value="InterPro"/>
</dbReference>
<dbReference type="AlphaFoldDB" id="A0A444PX45"/>
<evidence type="ECO:0000313" key="7">
    <source>
        <dbReference type="Proteomes" id="UP000288547"/>
    </source>
</evidence>
<dbReference type="Gene3D" id="3.30.450.40">
    <property type="match status" value="1"/>
</dbReference>